<dbReference type="GO" id="GO:0004458">
    <property type="term" value="F:D-lactate dehydrogenase (cytochrome) activity"/>
    <property type="evidence" value="ECO:0007669"/>
    <property type="project" value="UniProtKB-EC"/>
</dbReference>
<dbReference type="PROSITE" id="PS51387">
    <property type="entry name" value="FAD_PCMH"/>
    <property type="match status" value="1"/>
</dbReference>
<dbReference type="Proteomes" id="UP001596328">
    <property type="component" value="Unassembled WGS sequence"/>
</dbReference>
<feature type="domain" description="FAD-binding PCMH-type" evidence="8">
    <location>
        <begin position="60"/>
        <end position="320"/>
    </location>
</feature>
<keyword evidence="5" id="KW-0809">Transit peptide</keyword>
<comment type="caution">
    <text evidence="9">The sequence shown here is derived from an EMBL/GenBank/DDBJ whole genome shotgun (WGS) entry which is preliminary data.</text>
</comment>
<evidence type="ECO:0000313" key="10">
    <source>
        <dbReference type="Proteomes" id="UP001596328"/>
    </source>
</evidence>
<keyword evidence="10" id="KW-1185">Reference proteome</keyword>
<dbReference type="PANTHER" id="PTHR11748:SF111">
    <property type="entry name" value="D-LACTATE DEHYDROGENASE, MITOCHONDRIAL-RELATED"/>
    <property type="match status" value="1"/>
</dbReference>
<dbReference type="InterPro" id="IPR016169">
    <property type="entry name" value="FAD-bd_PCMH_sub2"/>
</dbReference>
<dbReference type="AlphaFoldDB" id="A0ABD5S0Q4"/>
<protein>
    <recommendedName>
        <fullName evidence="7">D-lactate dehydrogenase (cytochrome)</fullName>
        <ecNumber evidence="7">1.1.2.4</ecNumber>
    </recommendedName>
</protein>
<feature type="non-terminal residue" evidence="9">
    <location>
        <position position="423"/>
    </location>
</feature>
<evidence type="ECO:0000256" key="3">
    <source>
        <dbReference type="ARBA" id="ARBA00022630"/>
    </source>
</evidence>
<keyword evidence="4" id="KW-0274">FAD</keyword>
<keyword evidence="6" id="KW-0560">Oxidoreductase</keyword>
<evidence type="ECO:0000256" key="7">
    <source>
        <dbReference type="ARBA" id="ARBA00038897"/>
    </source>
</evidence>
<evidence type="ECO:0000256" key="5">
    <source>
        <dbReference type="ARBA" id="ARBA00022946"/>
    </source>
</evidence>
<comment type="similarity">
    <text evidence="2">Belongs to the FAD-binding oxidoreductase/transferase type 4 family.</text>
</comment>
<dbReference type="InterPro" id="IPR016166">
    <property type="entry name" value="FAD-bd_PCMH"/>
</dbReference>
<accession>A0ABD5S0Q4</accession>
<evidence type="ECO:0000256" key="2">
    <source>
        <dbReference type="ARBA" id="ARBA00008000"/>
    </source>
</evidence>
<sequence length="423" mass="44708">MAGRNYGVGDPARASEATYDYASGDVERPTMVADLSELVEGDVRFDEYTRQLYATDASAYEAVPIGVVMPKSTADASAVVEYCARWEIPVLPRGGGTSLAGQAVNEAVVLDFSRYMGDVLAVDADPDDPTVTAQAGTVLAELNETIAPEGLKFGPDPAAGDRSVLGGAVGNNSTGAHSLVYGKTDYYVEEVEAVLADGSVHRFAEIAVDDLRARADPDADAWGPNGPDSDLLPRIYAEVARVLDEEADEVDARYPDLKRNVSGYNLDVLVDEARGERPLPDDSGVDPESEPGTVNLARLLAGSEGTLAVVTEATVSLAPVPETKAVALLTYDDLLDAMEDVEPILEHDPCAVEVMDDVLLGLARETAEFREVVGMLPPGTDSVLLVEFYAASAAEGRRKVADLVADRLDDVETTAEPSDGAAD</sequence>
<dbReference type="Gene3D" id="3.30.465.10">
    <property type="match status" value="2"/>
</dbReference>
<evidence type="ECO:0000256" key="4">
    <source>
        <dbReference type="ARBA" id="ARBA00022827"/>
    </source>
</evidence>
<evidence type="ECO:0000259" key="8">
    <source>
        <dbReference type="PROSITE" id="PS51387"/>
    </source>
</evidence>
<reference evidence="9 10" key="1">
    <citation type="journal article" date="2019" name="Int. J. Syst. Evol. Microbiol.">
        <title>The Global Catalogue of Microorganisms (GCM) 10K type strain sequencing project: providing services to taxonomists for standard genome sequencing and annotation.</title>
        <authorList>
            <consortium name="The Broad Institute Genomics Platform"/>
            <consortium name="The Broad Institute Genome Sequencing Center for Infectious Disease"/>
            <person name="Wu L."/>
            <person name="Ma J."/>
        </authorList>
    </citation>
    <scope>NUCLEOTIDE SEQUENCE [LARGE SCALE GENOMIC DNA]</scope>
    <source>
        <strain evidence="9 10">NBRC 111368</strain>
    </source>
</reference>
<evidence type="ECO:0000256" key="6">
    <source>
        <dbReference type="ARBA" id="ARBA00023002"/>
    </source>
</evidence>
<keyword evidence="3" id="KW-0285">Flavoprotein</keyword>
<dbReference type="InterPro" id="IPR016164">
    <property type="entry name" value="FAD-linked_Oxase-like_C"/>
</dbReference>
<dbReference type="Pfam" id="PF01565">
    <property type="entry name" value="FAD_binding_4"/>
    <property type="match status" value="1"/>
</dbReference>
<dbReference type="SUPFAM" id="SSF56176">
    <property type="entry name" value="FAD-binding/transporter-associated domain-like"/>
    <property type="match status" value="1"/>
</dbReference>
<name>A0ABD5S0Q4_9EURY</name>
<organism evidence="9 10">
    <name type="scientific">Halobium palmae</name>
    <dbReference type="NCBI Taxonomy" id="1776492"/>
    <lineage>
        <taxon>Archaea</taxon>
        <taxon>Methanobacteriati</taxon>
        <taxon>Methanobacteriota</taxon>
        <taxon>Stenosarchaea group</taxon>
        <taxon>Halobacteria</taxon>
        <taxon>Halobacteriales</taxon>
        <taxon>Haloferacaceae</taxon>
        <taxon>Halobium</taxon>
    </lineage>
</organism>
<comment type="cofactor">
    <cofactor evidence="1">
        <name>FAD</name>
        <dbReference type="ChEBI" id="CHEBI:57692"/>
    </cofactor>
</comment>
<dbReference type="InterPro" id="IPR006094">
    <property type="entry name" value="Oxid_FAD_bind_N"/>
</dbReference>
<evidence type="ECO:0000313" key="9">
    <source>
        <dbReference type="EMBL" id="MFC6725087.1"/>
    </source>
</evidence>
<dbReference type="EC" id="1.1.2.4" evidence="7"/>
<dbReference type="InterPro" id="IPR036318">
    <property type="entry name" value="FAD-bd_PCMH-like_sf"/>
</dbReference>
<dbReference type="PANTHER" id="PTHR11748">
    <property type="entry name" value="D-LACTATE DEHYDROGENASE"/>
    <property type="match status" value="1"/>
</dbReference>
<dbReference type="SUPFAM" id="SSF55103">
    <property type="entry name" value="FAD-linked oxidases, C-terminal domain"/>
    <property type="match status" value="1"/>
</dbReference>
<proteinExistence type="inferred from homology"/>
<dbReference type="InterPro" id="IPR004113">
    <property type="entry name" value="FAD-bd_oxidored_4_C"/>
</dbReference>
<dbReference type="EMBL" id="JBHSWU010000383">
    <property type="protein sequence ID" value="MFC6725087.1"/>
    <property type="molecule type" value="Genomic_DNA"/>
</dbReference>
<evidence type="ECO:0000256" key="1">
    <source>
        <dbReference type="ARBA" id="ARBA00001974"/>
    </source>
</evidence>
<gene>
    <name evidence="9" type="ORF">ACFQE1_12030</name>
</gene>
<dbReference type="Pfam" id="PF02913">
    <property type="entry name" value="FAD-oxidase_C"/>
    <property type="match status" value="1"/>
</dbReference>